<accession>A0A0D7CKG5</accession>
<dbReference type="PANTHER" id="PTHR43798:SF33">
    <property type="entry name" value="HYDROLASE, PUTATIVE (AFU_ORTHOLOGUE AFUA_2G14860)-RELATED"/>
    <property type="match status" value="1"/>
</dbReference>
<evidence type="ECO:0000313" key="2">
    <source>
        <dbReference type="EMBL" id="KIZ15937.1"/>
    </source>
</evidence>
<feature type="domain" description="AB hydrolase-1" evidence="1">
    <location>
        <begin position="31"/>
        <end position="290"/>
    </location>
</feature>
<dbReference type="GO" id="GO:0016787">
    <property type="term" value="F:hydrolase activity"/>
    <property type="evidence" value="ECO:0007669"/>
    <property type="project" value="UniProtKB-KW"/>
</dbReference>
<dbReference type="InterPro" id="IPR029058">
    <property type="entry name" value="AB_hydrolase_fold"/>
</dbReference>
<dbReference type="GO" id="GO:0016020">
    <property type="term" value="C:membrane"/>
    <property type="evidence" value="ECO:0007669"/>
    <property type="project" value="TreeGrafter"/>
</dbReference>
<dbReference type="PANTHER" id="PTHR43798">
    <property type="entry name" value="MONOACYLGLYCEROL LIPASE"/>
    <property type="match status" value="1"/>
</dbReference>
<dbReference type="EMBL" id="JRKI01000029">
    <property type="protein sequence ID" value="KIZ15937.1"/>
    <property type="molecule type" value="Genomic_DNA"/>
</dbReference>
<evidence type="ECO:0000313" key="3">
    <source>
        <dbReference type="Proteomes" id="UP000032458"/>
    </source>
</evidence>
<dbReference type="PATRIC" id="fig|1240678.4.peg.4685"/>
<dbReference type="InterPro" id="IPR000073">
    <property type="entry name" value="AB_hydrolase_1"/>
</dbReference>
<reference evidence="2 3" key="1">
    <citation type="submission" date="2014-09" db="EMBL/GenBank/DDBJ databases">
        <title>Draft genome sequence of Streptomyces natalensis ATCC 27448, producer of the antifungal pimaricin.</title>
        <authorList>
            <person name="Mendes M.V."/>
            <person name="Beites T."/>
            <person name="Pires S."/>
            <person name="Santos C.L."/>
            <person name="Moradas-Ferreira P."/>
        </authorList>
    </citation>
    <scope>NUCLEOTIDE SEQUENCE [LARGE SCALE GENOMIC DNA]</scope>
    <source>
        <strain evidence="2 3">ATCC 27448</strain>
    </source>
</reference>
<keyword evidence="3" id="KW-1185">Reference proteome</keyword>
<name>A0A0D7CKG5_9ACTN</name>
<proteinExistence type="predicted"/>
<evidence type="ECO:0000259" key="1">
    <source>
        <dbReference type="Pfam" id="PF12697"/>
    </source>
</evidence>
<protein>
    <submittedName>
        <fullName evidence="2">Alpha/beta hydrolase</fullName>
    </submittedName>
</protein>
<dbReference type="RefSeq" id="WP_030063630.1">
    <property type="nucleotide sequence ID" value="NZ_JRKI01000029.1"/>
</dbReference>
<dbReference type="Proteomes" id="UP000032458">
    <property type="component" value="Unassembled WGS sequence"/>
</dbReference>
<organism evidence="2 3">
    <name type="scientific">Streptomyces natalensis ATCC 27448</name>
    <dbReference type="NCBI Taxonomy" id="1240678"/>
    <lineage>
        <taxon>Bacteria</taxon>
        <taxon>Bacillati</taxon>
        <taxon>Actinomycetota</taxon>
        <taxon>Actinomycetes</taxon>
        <taxon>Kitasatosporales</taxon>
        <taxon>Streptomycetaceae</taxon>
        <taxon>Streptomyces</taxon>
    </lineage>
</organism>
<comment type="caution">
    <text evidence="2">The sequence shown here is derived from an EMBL/GenBank/DDBJ whole genome shotgun (WGS) entry which is preliminary data.</text>
</comment>
<dbReference type="AlphaFoldDB" id="A0A0D7CKG5"/>
<keyword evidence="2" id="KW-0378">Hydrolase</keyword>
<dbReference type="Gene3D" id="3.40.50.1820">
    <property type="entry name" value="alpha/beta hydrolase"/>
    <property type="match status" value="1"/>
</dbReference>
<dbReference type="Pfam" id="PF12697">
    <property type="entry name" value="Abhydrolase_6"/>
    <property type="match status" value="1"/>
</dbReference>
<dbReference type="SUPFAM" id="SSF53474">
    <property type="entry name" value="alpha/beta-Hydrolases"/>
    <property type="match status" value="1"/>
</dbReference>
<dbReference type="InterPro" id="IPR050266">
    <property type="entry name" value="AB_hydrolase_sf"/>
</dbReference>
<gene>
    <name evidence="2" type="ORF">SNA_21985</name>
</gene>
<sequence>MPHPSLPLGRRYDIDGRQLMLHHSGGSGPTVVFLAGVGLMSLDYLNIHNRVAELTGSVLYDRAGTGWSDPVDLPRTAAEVTDELHDLLRAAAVPGPYLLAGHSLGGAYARHYARRFPGEVAGLLLLDPFHEDLVVRAPRRARERLEQMMKEMRDQELVELTEEQIRQSRDQMAPHFAAWPEPVRGPLIERHLATWRSASQENQNLYDKVADEFRRAPGTPDVPLIVLSAMGHDATQAHLWPEDLLREINEGKRALHAELAAEAPRGEHRILDDAGHGWLHEERPDAVLQAVNDLLQKESSAT</sequence>